<sequence length="136" mass="15802">MLPGNLLMTSRSASQILTLQLGLGVKARLKEGVLICIISETIRFGWRVRFRRQDLEIFKSVEFRGNLCLNQFDSTRHHVMDMWILKDYNKFSWVKEYSIDLSNILSNEIGLPSTLSTYVMGVRDEPLLIRHGRSRD</sequence>
<dbReference type="AlphaFoldDB" id="A0A1R3GNE5"/>
<accession>A0A1R3GNE5</accession>
<comment type="caution">
    <text evidence="1">The sequence shown here is derived from an EMBL/GenBank/DDBJ whole genome shotgun (WGS) entry which is preliminary data.</text>
</comment>
<gene>
    <name evidence="1" type="ORF">COLO4_34142</name>
</gene>
<proteinExistence type="predicted"/>
<name>A0A1R3GNE5_9ROSI</name>
<protein>
    <recommendedName>
        <fullName evidence="3">F-box associated domain-containing protein</fullName>
    </recommendedName>
</protein>
<dbReference type="Proteomes" id="UP000187203">
    <property type="component" value="Unassembled WGS sequence"/>
</dbReference>
<evidence type="ECO:0000313" key="1">
    <source>
        <dbReference type="EMBL" id="OMO59591.1"/>
    </source>
</evidence>
<evidence type="ECO:0008006" key="3">
    <source>
        <dbReference type="Google" id="ProtNLM"/>
    </source>
</evidence>
<dbReference type="EMBL" id="AWUE01022095">
    <property type="protein sequence ID" value="OMO59591.1"/>
    <property type="molecule type" value="Genomic_DNA"/>
</dbReference>
<organism evidence="1 2">
    <name type="scientific">Corchorus olitorius</name>
    <dbReference type="NCBI Taxonomy" id="93759"/>
    <lineage>
        <taxon>Eukaryota</taxon>
        <taxon>Viridiplantae</taxon>
        <taxon>Streptophyta</taxon>
        <taxon>Embryophyta</taxon>
        <taxon>Tracheophyta</taxon>
        <taxon>Spermatophyta</taxon>
        <taxon>Magnoliopsida</taxon>
        <taxon>eudicotyledons</taxon>
        <taxon>Gunneridae</taxon>
        <taxon>Pentapetalae</taxon>
        <taxon>rosids</taxon>
        <taxon>malvids</taxon>
        <taxon>Malvales</taxon>
        <taxon>Malvaceae</taxon>
        <taxon>Grewioideae</taxon>
        <taxon>Apeibeae</taxon>
        <taxon>Corchorus</taxon>
    </lineage>
</organism>
<evidence type="ECO:0000313" key="2">
    <source>
        <dbReference type="Proteomes" id="UP000187203"/>
    </source>
</evidence>
<keyword evidence="2" id="KW-1185">Reference proteome</keyword>
<reference evidence="2" key="1">
    <citation type="submission" date="2013-09" db="EMBL/GenBank/DDBJ databases">
        <title>Corchorus olitorius genome sequencing.</title>
        <authorList>
            <person name="Alam M."/>
            <person name="Haque M.S."/>
            <person name="Islam M.S."/>
            <person name="Emdad E.M."/>
            <person name="Islam M.M."/>
            <person name="Ahmed B."/>
            <person name="Halim A."/>
            <person name="Hossen Q.M.M."/>
            <person name="Hossain M.Z."/>
            <person name="Ahmed R."/>
            <person name="Khan M.M."/>
            <person name="Islam R."/>
            <person name="Rashid M.M."/>
            <person name="Khan S.A."/>
            <person name="Rahman M.S."/>
            <person name="Alam M."/>
            <person name="Yahiya A.S."/>
            <person name="Khan M.S."/>
            <person name="Azam M.S."/>
            <person name="Haque T."/>
            <person name="Lashkar M.Z.H."/>
            <person name="Akhand A.I."/>
            <person name="Morshed G."/>
            <person name="Roy S."/>
            <person name="Uddin K.S."/>
            <person name="Rabeya T."/>
            <person name="Hossain A.S."/>
            <person name="Chowdhury A."/>
            <person name="Snigdha A.R."/>
            <person name="Mortoza M.S."/>
            <person name="Matin S.A."/>
            <person name="Hoque S.M.E."/>
            <person name="Islam M.K."/>
            <person name="Roy D.K."/>
            <person name="Haider R."/>
            <person name="Moosa M.M."/>
            <person name="Elias S.M."/>
            <person name="Hasan A.M."/>
            <person name="Jahan S."/>
            <person name="Shafiuddin M."/>
            <person name="Mahmood N."/>
            <person name="Shommy N.S."/>
        </authorList>
    </citation>
    <scope>NUCLEOTIDE SEQUENCE [LARGE SCALE GENOMIC DNA]</scope>
    <source>
        <strain evidence="2">cv. O-4</strain>
    </source>
</reference>